<dbReference type="PIRSF" id="PIRSF037903">
    <property type="entry name" value="Subtilisin_rel_GFO_2223"/>
    <property type="match status" value="1"/>
</dbReference>
<protein>
    <submittedName>
        <fullName evidence="9">S8 family serine peptidase</fullName>
    </submittedName>
</protein>
<feature type="active site" description="Charge relay system" evidence="6">
    <location>
        <position position="177"/>
    </location>
</feature>
<dbReference type="AlphaFoldDB" id="A0AAW6TLH0"/>
<dbReference type="CDD" id="cd07493">
    <property type="entry name" value="Peptidases_S8_9"/>
    <property type="match status" value="1"/>
</dbReference>
<evidence type="ECO:0000256" key="5">
    <source>
        <dbReference type="ARBA" id="ARBA00022825"/>
    </source>
</evidence>
<dbReference type="InterPro" id="IPR050131">
    <property type="entry name" value="Peptidase_S8_subtilisin-like"/>
</dbReference>
<keyword evidence="3" id="KW-0732">Signal</keyword>
<evidence type="ECO:0000256" key="1">
    <source>
        <dbReference type="ARBA" id="ARBA00011073"/>
    </source>
</evidence>
<dbReference type="InterPro" id="IPR015500">
    <property type="entry name" value="Peptidase_S8_subtilisin-rel"/>
</dbReference>
<evidence type="ECO:0000256" key="4">
    <source>
        <dbReference type="ARBA" id="ARBA00022801"/>
    </source>
</evidence>
<feature type="domain" description="Peptidase S8/S53" evidence="7">
    <location>
        <begin position="168"/>
        <end position="441"/>
    </location>
</feature>
<keyword evidence="4 6" id="KW-0378">Hydrolase</keyword>
<dbReference type="PANTHER" id="PTHR43806:SF67">
    <property type="entry name" value="EGF-LIKE DOMAIN-CONTAINING PROTEIN"/>
    <property type="match status" value="1"/>
</dbReference>
<dbReference type="Pfam" id="PF00082">
    <property type="entry name" value="Peptidase_S8"/>
    <property type="match status" value="1"/>
</dbReference>
<gene>
    <name evidence="9" type="ORF">QLS97_06500</name>
</gene>
<dbReference type="SUPFAM" id="SSF52743">
    <property type="entry name" value="Subtilisin-like"/>
    <property type="match status" value="1"/>
</dbReference>
<organism evidence="9 10">
    <name type="scientific">Flavobacterium yafengii</name>
    <dbReference type="NCBI Taxonomy" id="3041253"/>
    <lineage>
        <taxon>Bacteria</taxon>
        <taxon>Pseudomonadati</taxon>
        <taxon>Bacteroidota</taxon>
        <taxon>Flavobacteriia</taxon>
        <taxon>Flavobacteriales</taxon>
        <taxon>Flavobacteriaceae</taxon>
        <taxon>Flavobacterium</taxon>
    </lineage>
</organism>
<feature type="active site" description="Charge relay system" evidence="6">
    <location>
        <position position="395"/>
    </location>
</feature>
<dbReference type="Proteomes" id="UP001228643">
    <property type="component" value="Unassembled WGS sequence"/>
</dbReference>
<dbReference type="PROSITE" id="PS51892">
    <property type="entry name" value="SUBTILASE"/>
    <property type="match status" value="1"/>
</dbReference>
<feature type="active site" description="Charge relay system" evidence="6">
    <location>
        <position position="217"/>
    </location>
</feature>
<proteinExistence type="inferred from homology"/>
<accession>A0AAW6TLH0</accession>
<dbReference type="InterPro" id="IPR000209">
    <property type="entry name" value="Peptidase_S8/S53_dom"/>
</dbReference>
<keyword evidence="2 6" id="KW-0645">Protease</keyword>
<feature type="domain" description="Secretion system C-terminal sorting" evidence="8">
    <location>
        <begin position="465"/>
        <end position="535"/>
    </location>
</feature>
<dbReference type="PANTHER" id="PTHR43806">
    <property type="entry name" value="PEPTIDASE S8"/>
    <property type="match status" value="1"/>
</dbReference>
<evidence type="ECO:0000256" key="3">
    <source>
        <dbReference type="ARBA" id="ARBA00022729"/>
    </source>
</evidence>
<dbReference type="NCBIfam" id="TIGR04183">
    <property type="entry name" value="Por_Secre_tail"/>
    <property type="match status" value="1"/>
</dbReference>
<dbReference type="InterPro" id="IPR036852">
    <property type="entry name" value="Peptidase_S8/S53_dom_sf"/>
</dbReference>
<dbReference type="PROSITE" id="PS00138">
    <property type="entry name" value="SUBTILASE_SER"/>
    <property type="match status" value="1"/>
</dbReference>
<comment type="similarity">
    <text evidence="1 6">Belongs to the peptidase S8 family.</text>
</comment>
<evidence type="ECO:0000256" key="6">
    <source>
        <dbReference type="PROSITE-ProRule" id="PRU01240"/>
    </source>
</evidence>
<dbReference type="InterPro" id="IPR017317">
    <property type="entry name" value="Pept_S8_subtilisin_bacteroid-2"/>
</dbReference>
<comment type="caution">
    <text evidence="9">The sequence shown here is derived from an EMBL/GenBank/DDBJ whole genome shotgun (WGS) entry which is preliminary data.</text>
</comment>
<dbReference type="PRINTS" id="PR00723">
    <property type="entry name" value="SUBTILISIN"/>
</dbReference>
<evidence type="ECO:0000313" key="9">
    <source>
        <dbReference type="EMBL" id="MDI5949291.1"/>
    </source>
</evidence>
<reference evidence="9 10" key="1">
    <citation type="submission" date="2023-04" db="EMBL/GenBank/DDBJ databases">
        <title>Two novel species of Flavobacterium.</title>
        <authorList>
            <person name="Liu Q."/>
            <person name="Xin Y.-H."/>
        </authorList>
    </citation>
    <scope>NUCLEOTIDE SEQUENCE [LARGE SCALE GENOMIC DNA]</scope>
    <source>
        <strain evidence="9 10">LB2P87</strain>
    </source>
</reference>
<dbReference type="InterPro" id="IPR026444">
    <property type="entry name" value="Secre_tail"/>
</dbReference>
<name>A0AAW6TLH0_9FLAO</name>
<dbReference type="GO" id="GO:0004252">
    <property type="term" value="F:serine-type endopeptidase activity"/>
    <property type="evidence" value="ECO:0007669"/>
    <property type="project" value="UniProtKB-UniRule"/>
</dbReference>
<evidence type="ECO:0000313" key="10">
    <source>
        <dbReference type="Proteomes" id="UP001228643"/>
    </source>
</evidence>
<dbReference type="RefSeq" id="WP_282715148.1">
    <property type="nucleotide sequence ID" value="NZ_JASCRY010000001.1"/>
</dbReference>
<evidence type="ECO:0000256" key="2">
    <source>
        <dbReference type="ARBA" id="ARBA00022670"/>
    </source>
</evidence>
<dbReference type="Gene3D" id="3.40.50.200">
    <property type="entry name" value="Peptidase S8/S53 domain"/>
    <property type="match status" value="1"/>
</dbReference>
<dbReference type="GO" id="GO:0006508">
    <property type="term" value="P:proteolysis"/>
    <property type="evidence" value="ECO:0007669"/>
    <property type="project" value="UniProtKB-KW"/>
</dbReference>
<dbReference type="InterPro" id="IPR023828">
    <property type="entry name" value="Peptidase_S8_Ser-AS"/>
</dbReference>
<evidence type="ECO:0000259" key="8">
    <source>
        <dbReference type="Pfam" id="PF18962"/>
    </source>
</evidence>
<sequence length="538" mass="58557">MKKTYIFLFLLITSAGFSQQDAWVYFNAKPNSQFYLDTPLEMLTQRALDRRTNQSIALDFKDIPVEESYIDQVKLAIGITVMAKSKWMNAVHVRGSQANINSLALLSFVSKVDFADKSLNQTAKIAKLSKIKKVNKIKKTKIEYAYGSSSNQIQMLNGQQLHQQNYTGSGKIIAVLDGGFPGVNTAQPFQRLRANNQILGGYNFVLRNPNFYTGASHGTSVLSTMGGYKENSLVGTAPDASYYLFITENDTSENPVEESLWVEAAERADSLGVDIINTSLGYFDYDNDAYSHTYSEINGTTAFISRGAEIAFSRGMVIVTSAGNSGGTSDPHIATPADAVSVIAVGAVNSSEVLTSFSSVGPSFDQRIKPDVMAQGQAAIVSDAAGNIVTANGTSFSSPIMAGMIACLWQAFPQKTNREIRELVLKSADKFSAPNNQYGFGIPDFALAVSNQLDLESFSKDDFVLYPNPASDTVSVSLPAKFDRGIVFIYSILGQKVLEQKITPEASIISLKSLNEGVYLYKMESDGFSKTGKIIKKL</sequence>
<keyword evidence="10" id="KW-1185">Reference proteome</keyword>
<dbReference type="Pfam" id="PF18962">
    <property type="entry name" value="Por_Secre_tail"/>
    <property type="match status" value="1"/>
</dbReference>
<dbReference type="EMBL" id="JASCRY010000001">
    <property type="protein sequence ID" value="MDI5949291.1"/>
    <property type="molecule type" value="Genomic_DNA"/>
</dbReference>
<evidence type="ECO:0000259" key="7">
    <source>
        <dbReference type="Pfam" id="PF00082"/>
    </source>
</evidence>
<keyword evidence="5 6" id="KW-0720">Serine protease</keyword>